<sequence length="203" mass="22982">MFKNMTPTLVRSISVFSVILLFSAIFISASYMYKDGAFEDQQASKRAMRLWQIKINSSVENNQIIDEFEANFLKLVNQGVVGEENRLSWFETIQSTAKKRGMPSVKYSISEQKPLLASSLGARYQGIDVFKSVMTLNIKMAHEGDLFALLNDLKKADGLFAIDSCNIEKVSKKTVDTENNMKAYCKLGWYTFRGSKSNRVPKT</sequence>
<dbReference type="EMBL" id="UOFE01000044">
    <property type="protein sequence ID" value="VAW54890.1"/>
    <property type="molecule type" value="Genomic_DNA"/>
</dbReference>
<organism evidence="1">
    <name type="scientific">hydrothermal vent metagenome</name>
    <dbReference type="NCBI Taxonomy" id="652676"/>
    <lineage>
        <taxon>unclassified sequences</taxon>
        <taxon>metagenomes</taxon>
        <taxon>ecological metagenomes</taxon>
    </lineage>
</organism>
<protein>
    <submittedName>
        <fullName evidence="1">Uncharacterized protein</fullName>
    </submittedName>
</protein>
<gene>
    <name evidence="1" type="ORF">MNBD_GAMMA05-1847</name>
</gene>
<evidence type="ECO:0000313" key="1">
    <source>
        <dbReference type="EMBL" id="VAW54890.1"/>
    </source>
</evidence>
<proteinExistence type="predicted"/>
<dbReference type="AlphaFoldDB" id="A0A3B0WQI5"/>
<accession>A0A3B0WQI5</accession>
<name>A0A3B0WQI5_9ZZZZ</name>
<reference evidence="1" key="1">
    <citation type="submission" date="2018-06" db="EMBL/GenBank/DDBJ databases">
        <authorList>
            <person name="Zhirakovskaya E."/>
        </authorList>
    </citation>
    <scope>NUCLEOTIDE SEQUENCE</scope>
</reference>